<accession>A0A2A2SBX7</accession>
<keyword evidence="4" id="KW-1185">Reference proteome</keyword>
<protein>
    <submittedName>
        <fullName evidence="3">AbrB/MazE/SpoVT family DNA-binding domain-containing protein</fullName>
    </submittedName>
</protein>
<dbReference type="EMBL" id="NSLI01000005">
    <property type="protein sequence ID" value="PAX06804.1"/>
    <property type="molecule type" value="Genomic_DNA"/>
</dbReference>
<name>A0A2A2SBX7_9SPHN</name>
<gene>
    <name evidence="3" type="ORF">CKY28_16020</name>
</gene>
<dbReference type="RefSeq" id="WP_095999548.1">
    <property type="nucleotide sequence ID" value="NZ_NSLI01000005.1"/>
</dbReference>
<comment type="similarity">
    <text evidence="1">Belongs to the VapB family.</text>
</comment>
<dbReference type="InterPro" id="IPR037914">
    <property type="entry name" value="SpoVT-AbrB_sf"/>
</dbReference>
<evidence type="ECO:0000259" key="2">
    <source>
        <dbReference type="SMART" id="SM00966"/>
    </source>
</evidence>
<evidence type="ECO:0000313" key="4">
    <source>
        <dbReference type="Proteomes" id="UP000218151"/>
    </source>
</evidence>
<comment type="caution">
    <text evidence="3">The sequence shown here is derived from an EMBL/GenBank/DDBJ whole genome shotgun (WGS) entry which is preliminary data.</text>
</comment>
<feature type="domain" description="SpoVT-AbrB" evidence="2">
    <location>
        <begin position="10"/>
        <end position="50"/>
    </location>
</feature>
<dbReference type="GO" id="GO:0003677">
    <property type="term" value="F:DNA binding"/>
    <property type="evidence" value="ECO:0007669"/>
    <property type="project" value="UniProtKB-KW"/>
</dbReference>
<dbReference type="SMART" id="SM00966">
    <property type="entry name" value="SpoVT_AbrB"/>
    <property type="match status" value="1"/>
</dbReference>
<reference evidence="4" key="1">
    <citation type="submission" date="2017-09" db="EMBL/GenBank/DDBJ databases">
        <authorList>
            <person name="Feng G."/>
            <person name="Zhu H."/>
        </authorList>
    </citation>
    <scope>NUCLEOTIDE SEQUENCE [LARGE SCALE GENOMIC DNA]</scope>
    <source>
        <strain evidence="4">1PNM-20</strain>
    </source>
</reference>
<evidence type="ECO:0000313" key="3">
    <source>
        <dbReference type="EMBL" id="PAX06804.1"/>
    </source>
</evidence>
<dbReference type="Gene3D" id="2.10.260.10">
    <property type="match status" value="1"/>
</dbReference>
<dbReference type="PANTHER" id="PTHR37550:SF1">
    <property type="entry name" value="SSL1300 PROTEIN"/>
    <property type="match status" value="1"/>
</dbReference>
<dbReference type="AlphaFoldDB" id="A0A2A2SBX7"/>
<dbReference type="InterPro" id="IPR007159">
    <property type="entry name" value="SpoVT-AbrB_dom"/>
</dbReference>
<keyword evidence="3" id="KW-0238">DNA-binding</keyword>
<proteinExistence type="inferred from homology"/>
<dbReference type="Pfam" id="PF04014">
    <property type="entry name" value="MazE_antitoxin"/>
    <property type="match status" value="1"/>
</dbReference>
<dbReference type="PANTHER" id="PTHR37550">
    <property type="entry name" value="ANTITOXIN VAPB1"/>
    <property type="match status" value="1"/>
</dbReference>
<organism evidence="3 4">
    <name type="scientific">Sphingomonas lenta</name>
    <dbReference type="NCBI Taxonomy" id="1141887"/>
    <lineage>
        <taxon>Bacteria</taxon>
        <taxon>Pseudomonadati</taxon>
        <taxon>Pseudomonadota</taxon>
        <taxon>Alphaproteobacteria</taxon>
        <taxon>Sphingomonadales</taxon>
        <taxon>Sphingomonadaceae</taxon>
        <taxon>Sphingomonas</taxon>
    </lineage>
</organism>
<evidence type="ECO:0000256" key="1">
    <source>
        <dbReference type="ARBA" id="ARBA00007924"/>
    </source>
</evidence>
<dbReference type="SUPFAM" id="SSF89447">
    <property type="entry name" value="AbrB/MazE/MraZ-like"/>
    <property type="match status" value="1"/>
</dbReference>
<dbReference type="InterPro" id="IPR051734">
    <property type="entry name" value="VapB_TA_antitoxins"/>
</dbReference>
<dbReference type="OrthoDB" id="7173678at2"/>
<sequence>MGYERHVRLFRNGRSQAVRIPREFELPGNEVVMRKEGHRIIIESALVRPLAEVLAGLETLDEDFGPIDDPAPGPVNF</sequence>
<dbReference type="Proteomes" id="UP000218151">
    <property type="component" value="Unassembled WGS sequence"/>
</dbReference>